<dbReference type="Pfam" id="PF03060">
    <property type="entry name" value="NMO"/>
    <property type="match status" value="1"/>
</dbReference>
<dbReference type="InterPro" id="IPR013785">
    <property type="entry name" value="Aldolase_TIM"/>
</dbReference>
<proteinExistence type="predicted"/>
<dbReference type="RefSeq" id="WP_218177804.1">
    <property type="nucleotide sequence ID" value="NZ_FPJG01000006.1"/>
</dbReference>
<evidence type="ECO:0000256" key="1">
    <source>
        <dbReference type="ARBA" id="ARBA00022630"/>
    </source>
</evidence>
<keyword evidence="5" id="KW-1185">Reference proteome</keyword>
<dbReference type="AlphaFoldDB" id="A0A1K1SWR4"/>
<dbReference type="STRING" id="546364.SAMN04489730_7049"/>
<evidence type="ECO:0000256" key="2">
    <source>
        <dbReference type="ARBA" id="ARBA00022643"/>
    </source>
</evidence>
<organism evidence="4 5">
    <name type="scientific">Amycolatopsis australiensis</name>
    <dbReference type="NCBI Taxonomy" id="546364"/>
    <lineage>
        <taxon>Bacteria</taxon>
        <taxon>Bacillati</taxon>
        <taxon>Actinomycetota</taxon>
        <taxon>Actinomycetes</taxon>
        <taxon>Pseudonocardiales</taxon>
        <taxon>Pseudonocardiaceae</taxon>
        <taxon>Amycolatopsis</taxon>
    </lineage>
</organism>
<evidence type="ECO:0000256" key="3">
    <source>
        <dbReference type="ARBA" id="ARBA00023002"/>
    </source>
</evidence>
<keyword evidence="4" id="KW-0223">Dioxygenase</keyword>
<dbReference type="EMBL" id="FPJG01000006">
    <property type="protein sequence ID" value="SFW88742.1"/>
    <property type="molecule type" value="Genomic_DNA"/>
</dbReference>
<keyword evidence="1" id="KW-0285">Flavoprotein</keyword>
<sequence length="361" mass="38248">MPPTLRTPICDLLGIEVPLMQAGMGNVAYGRLAAAVANAGGLGSIGGIDITPEQVDEEIRLFRSLSDGPLCVDLGFPANAPKGLSDVQAPDLPGPLRQLKRELDERGVEVVPTTDQAISLADNKRKLEISLDHGVEVIACALGTPTWVVEACHAKGAKVMSIVGLAKHARSAIRNGTDVVIVQGTEGGGHTGDVGLITLLAEVLEFSTVPVVAAGGLVKGSQIAACLTAGAQGAWVGTRFLATRESGSEDVFKEAVLEAGYDSTLRSLLFDGLHVRMLRNRFTEVWEGHEDELSPYPVQRVLTMPFKYAAMRANLKSHMSLPSGAGAGMITDLPGAAEVLDRLVEETVEALRRVEKTVEFR</sequence>
<dbReference type="Gene3D" id="3.20.20.70">
    <property type="entry name" value="Aldolase class I"/>
    <property type="match status" value="1"/>
</dbReference>
<dbReference type="GO" id="GO:0051213">
    <property type="term" value="F:dioxygenase activity"/>
    <property type="evidence" value="ECO:0007669"/>
    <property type="project" value="UniProtKB-KW"/>
</dbReference>
<keyword evidence="2" id="KW-0288">FMN</keyword>
<dbReference type="SUPFAM" id="SSF51412">
    <property type="entry name" value="Inosine monophosphate dehydrogenase (IMPDH)"/>
    <property type="match status" value="1"/>
</dbReference>
<reference evidence="5" key="1">
    <citation type="submission" date="2016-11" db="EMBL/GenBank/DDBJ databases">
        <authorList>
            <person name="Varghese N."/>
            <person name="Submissions S."/>
        </authorList>
    </citation>
    <scope>NUCLEOTIDE SEQUENCE [LARGE SCALE GENOMIC DNA]</scope>
    <source>
        <strain evidence="5">DSM 44671</strain>
    </source>
</reference>
<gene>
    <name evidence="4" type="ORF">SAMN04489730_7049</name>
</gene>
<dbReference type="InterPro" id="IPR004136">
    <property type="entry name" value="NMO"/>
</dbReference>
<evidence type="ECO:0000313" key="4">
    <source>
        <dbReference type="EMBL" id="SFW88742.1"/>
    </source>
</evidence>
<dbReference type="CDD" id="cd04730">
    <property type="entry name" value="NPD_like"/>
    <property type="match status" value="1"/>
</dbReference>
<name>A0A1K1SWR4_9PSEU</name>
<dbReference type="PANTHER" id="PTHR32332">
    <property type="entry name" value="2-NITROPROPANE DIOXYGENASE"/>
    <property type="match status" value="1"/>
</dbReference>
<keyword evidence="3" id="KW-0560">Oxidoreductase</keyword>
<evidence type="ECO:0000313" key="5">
    <source>
        <dbReference type="Proteomes" id="UP000182740"/>
    </source>
</evidence>
<dbReference type="GO" id="GO:0018580">
    <property type="term" value="F:nitronate monooxygenase activity"/>
    <property type="evidence" value="ECO:0007669"/>
    <property type="project" value="InterPro"/>
</dbReference>
<dbReference type="PANTHER" id="PTHR32332:SF38">
    <property type="entry name" value="MONOOXYGENASE RV1533-RELATED"/>
    <property type="match status" value="1"/>
</dbReference>
<protein>
    <submittedName>
        <fullName evidence="4">NAD(P)H-dependent flavin oxidoreductase YrpB, nitropropane dioxygenase family</fullName>
    </submittedName>
</protein>
<accession>A0A1K1SWR4</accession>
<dbReference type="Proteomes" id="UP000182740">
    <property type="component" value="Unassembled WGS sequence"/>
</dbReference>